<keyword evidence="3" id="KW-0560">Oxidoreductase</keyword>
<dbReference type="EMBL" id="JAKIXB020000024">
    <property type="protein sequence ID" value="KAL1598176.1"/>
    <property type="molecule type" value="Genomic_DNA"/>
</dbReference>
<dbReference type="Pfam" id="PF13460">
    <property type="entry name" value="NAD_binding_10"/>
    <property type="match status" value="1"/>
</dbReference>
<feature type="domain" description="NAD(P)-binding" evidence="4">
    <location>
        <begin position="16"/>
        <end position="107"/>
    </location>
</feature>
<reference evidence="5 6" key="1">
    <citation type="submission" date="2024-02" db="EMBL/GenBank/DDBJ databases">
        <title>De novo assembly and annotation of 12 fungi associated with fruit tree decline syndrome in Ontario, Canada.</title>
        <authorList>
            <person name="Sulman M."/>
            <person name="Ellouze W."/>
            <person name="Ilyukhin E."/>
        </authorList>
    </citation>
    <scope>NUCLEOTIDE SEQUENCE [LARGE SCALE GENOMIC DNA]</scope>
    <source>
        <strain evidence="5 6">M97-236</strain>
    </source>
</reference>
<comment type="caution">
    <text evidence="5">The sequence shown here is derived from an EMBL/GenBank/DDBJ whole genome shotgun (WGS) entry which is preliminary data.</text>
</comment>
<gene>
    <name evidence="5" type="ORF">SLS59_007186</name>
</gene>
<proteinExistence type="inferred from homology"/>
<name>A0ABR3R181_9PLEO</name>
<evidence type="ECO:0000256" key="3">
    <source>
        <dbReference type="ARBA" id="ARBA00023002"/>
    </source>
</evidence>
<organism evidence="5 6">
    <name type="scientific">Nothophoma quercina</name>
    <dbReference type="NCBI Taxonomy" id="749835"/>
    <lineage>
        <taxon>Eukaryota</taxon>
        <taxon>Fungi</taxon>
        <taxon>Dikarya</taxon>
        <taxon>Ascomycota</taxon>
        <taxon>Pezizomycotina</taxon>
        <taxon>Dothideomycetes</taxon>
        <taxon>Pleosporomycetidae</taxon>
        <taxon>Pleosporales</taxon>
        <taxon>Pleosporineae</taxon>
        <taxon>Didymellaceae</taxon>
        <taxon>Nothophoma</taxon>
    </lineage>
</organism>
<dbReference type="PANTHER" id="PTHR47706:SF7">
    <property type="entry name" value="CIPA-LIKE, PUTATIVE (AFU_ORTHOLOGUE AFUA_1G01630)-RELATED"/>
    <property type="match status" value="1"/>
</dbReference>
<accession>A0ABR3R181</accession>
<keyword evidence="6" id="KW-1185">Reference proteome</keyword>
<dbReference type="Gene3D" id="3.40.50.720">
    <property type="entry name" value="NAD(P)-binding Rossmann-like Domain"/>
    <property type="match status" value="1"/>
</dbReference>
<dbReference type="Proteomes" id="UP001521222">
    <property type="component" value="Unassembled WGS sequence"/>
</dbReference>
<dbReference type="InterPro" id="IPR036291">
    <property type="entry name" value="NAD(P)-bd_dom_sf"/>
</dbReference>
<dbReference type="InterPro" id="IPR016040">
    <property type="entry name" value="NAD(P)-bd_dom"/>
</dbReference>
<evidence type="ECO:0000313" key="5">
    <source>
        <dbReference type="EMBL" id="KAL1598176.1"/>
    </source>
</evidence>
<protein>
    <recommendedName>
        <fullName evidence="4">NAD(P)-binding domain-containing protein</fullName>
    </recommendedName>
</protein>
<dbReference type="InterPro" id="IPR051609">
    <property type="entry name" value="NmrA/Isoflavone_reductase-like"/>
</dbReference>
<sequence>MSSEQLEYVRKVALIGASGNVGSHMLNSLLETGKHEVTILTRPESTSTFPSSPSITITKVDLTSEDDLTTTLRGHDFLIITLTALAPPTTHTTIVNAAAKAGVKYIMPNYYGFDLGHRGGTLSSDPILGIFSKFIDDVRNVAAPEGGVKPIFVALCCGFWYEFSLSMGEPWFGFDIKKRSVTFYDDGETKINTSTWEQCGRAVASLLSLPVNSHGDGTPAVEDWKNDGLHIASFLVSQRDMLNSLHRVLGTTDEDWTIAKEPVKERYQKGLAQWQGGDRLGFAKAMYAKLFFPDEGGDYETGYGLDNAKLTLPQEDLNEATRRAVEMAARQK</sequence>
<evidence type="ECO:0000259" key="4">
    <source>
        <dbReference type="Pfam" id="PF13460"/>
    </source>
</evidence>
<dbReference type="SUPFAM" id="SSF51735">
    <property type="entry name" value="NAD(P)-binding Rossmann-fold domains"/>
    <property type="match status" value="1"/>
</dbReference>
<evidence type="ECO:0000256" key="1">
    <source>
        <dbReference type="ARBA" id="ARBA00005725"/>
    </source>
</evidence>
<dbReference type="PANTHER" id="PTHR47706">
    <property type="entry name" value="NMRA-LIKE FAMILY PROTEIN"/>
    <property type="match status" value="1"/>
</dbReference>
<evidence type="ECO:0000256" key="2">
    <source>
        <dbReference type="ARBA" id="ARBA00022857"/>
    </source>
</evidence>
<comment type="similarity">
    <text evidence="1">Belongs to the NmrA-type oxidoreductase family. Isoflavone reductase subfamily.</text>
</comment>
<evidence type="ECO:0000313" key="6">
    <source>
        <dbReference type="Proteomes" id="UP001521222"/>
    </source>
</evidence>
<keyword evidence="2" id="KW-0521">NADP</keyword>